<accession>A0A1I0AAZ8</accession>
<evidence type="ECO:0000259" key="3">
    <source>
        <dbReference type="Pfam" id="PF00483"/>
    </source>
</evidence>
<dbReference type="InterPro" id="IPR011004">
    <property type="entry name" value="Trimer_LpxA-like_sf"/>
</dbReference>
<dbReference type="STRING" id="1120990.SAMN03080614_101919"/>
<reference evidence="6" key="1">
    <citation type="submission" date="2016-10" db="EMBL/GenBank/DDBJ databases">
        <authorList>
            <person name="Varghese N."/>
            <person name="Submissions S."/>
        </authorList>
    </citation>
    <scope>NUCLEOTIDE SEQUENCE [LARGE SCALE GENOMIC DNA]</scope>
    <source>
        <strain evidence="6">DSM 13577</strain>
    </source>
</reference>
<evidence type="ECO:0000313" key="5">
    <source>
        <dbReference type="EMBL" id="SES91392.1"/>
    </source>
</evidence>
<dbReference type="AlphaFoldDB" id="A0A1I0AAZ8"/>
<dbReference type="RefSeq" id="WP_091350440.1">
    <property type="nucleotide sequence ID" value="NZ_FOIF01000019.1"/>
</dbReference>
<protein>
    <submittedName>
        <fullName evidence="5">Glucose-1-phosphate adenylyltransferase</fullName>
    </submittedName>
</protein>
<organism evidence="5 6">
    <name type="scientific">Anaerobranca gottschalkii DSM 13577</name>
    <dbReference type="NCBI Taxonomy" id="1120990"/>
    <lineage>
        <taxon>Bacteria</taxon>
        <taxon>Bacillati</taxon>
        <taxon>Bacillota</taxon>
        <taxon>Clostridia</taxon>
        <taxon>Eubacteriales</taxon>
        <taxon>Proteinivoracaceae</taxon>
        <taxon>Anaerobranca</taxon>
    </lineage>
</organism>
<evidence type="ECO:0000256" key="1">
    <source>
        <dbReference type="ARBA" id="ARBA00010443"/>
    </source>
</evidence>
<keyword evidence="5" id="KW-0548">Nucleotidyltransferase</keyword>
<comment type="similarity">
    <text evidence="1">Belongs to the bacterial/plant glucose-1-phosphate adenylyltransferase family.</text>
</comment>
<feature type="domain" description="Nucleotidyl transferase" evidence="3">
    <location>
        <begin position="22"/>
        <end position="177"/>
    </location>
</feature>
<keyword evidence="6" id="KW-1185">Reference proteome</keyword>
<dbReference type="CDD" id="cd02508">
    <property type="entry name" value="ADP_Glucose_PP"/>
    <property type="match status" value="1"/>
</dbReference>
<dbReference type="Gene3D" id="3.90.550.10">
    <property type="entry name" value="Spore Coat Polysaccharide Biosynthesis Protein SpsA, Chain A"/>
    <property type="match status" value="1"/>
</dbReference>
<name>A0A1I0AAZ8_9FIRM</name>
<dbReference type="GO" id="GO:0008878">
    <property type="term" value="F:glucose-1-phosphate adenylyltransferase activity"/>
    <property type="evidence" value="ECO:0007669"/>
    <property type="project" value="InterPro"/>
</dbReference>
<dbReference type="InterPro" id="IPR056818">
    <property type="entry name" value="GlmU/GlgC-like_hexapep"/>
</dbReference>
<dbReference type="Pfam" id="PF00483">
    <property type="entry name" value="NTP_transferase"/>
    <property type="match status" value="1"/>
</dbReference>
<dbReference type="PANTHER" id="PTHR43523">
    <property type="entry name" value="GLUCOSE-1-PHOSPHATE ADENYLYLTRANSFERASE-RELATED"/>
    <property type="match status" value="1"/>
</dbReference>
<dbReference type="SUPFAM" id="SSF53448">
    <property type="entry name" value="Nucleotide-diphospho-sugar transferases"/>
    <property type="match status" value="1"/>
</dbReference>
<dbReference type="PANTHER" id="PTHR43523:SF6">
    <property type="entry name" value="GLYCOGEN BIOSYNTHESIS PROTEIN GLGD"/>
    <property type="match status" value="1"/>
</dbReference>
<dbReference type="Gene3D" id="2.160.10.10">
    <property type="entry name" value="Hexapeptide repeat proteins"/>
    <property type="match status" value="1"/>
</dbReference>
<dbReference type="OrthoDB" id="9801810at2"/>
<dbReference type="CDD" id="cd04651">
    <property type="entry name" value="LbH_G1P_AT_C"/>
    <property type="match status" value="1"/>
</dbReference>
<keyword evidence="2" id="KW-0320">Glycogen biosynthesis</keyword>
<proteinExistence type="inferred from homology"/>
<dbReference type="Pfam" id="PF24894">
    <property type="entry name" value="Hexapep_GlmU"/>
    <property type="match status" value="1"/>
</dbReference>
<dbReference type="SUPFAM" id="SSF51161">
    <property type="entry name" value="Trimeric LpxA-like enzymes"/>
    <property type="match status" value="1"/>
</dbReference>
<dbReference type="InterPro" id="IPR011831">
    <property type="entry name" value="ADP-Glc_PPase"/>
</dbReference>
<evidence type="ECO:0000259" key="4">
    <source>
        <dbReference type="Pfam" id="PF24894"/>
    </source>
</evidence>
<dbReference type="InterPro" id="IPR005835">
    <property type="entry name" value="NTP_transferase_dom"/>
</dbReference>
<dbReference type="NCBIfam" id="TIGR02092">
    <property type="entry name" value="glgD"/>
    <property type="match status" value="1"/>
</dbReference>
<dbReference type="InterPro" id="IPR011832">
    <property type="entry name" value="GlgDAde_trans"/>
</dbReference>
<dbReference type="InterPro" id="IPR029044">
    <property type="entry name" value="Nucleotide-diphossugar_trans"/>
</dbReference>
<sequence>MRDVIGLINDTTGSEDLKELLKHRSVAAIPFGGRYRLIDFPLSNMVNSGIKNVGIFTHLKSRSLLEHLGTGKDWNLGTKKDGLFILPPAFEQGEIFEKFGDVDYFNKHRDYIEISDQKYVIVSNSNCIYNLDFNLVKKFYFDSYADIVLVYKKGNDFQGKNGTILEIDNSSQRVIDIAVNPYKGGENIYCNIFFMRKELFLALIDYCISRGLRYLIKDGIIPSLSTLRVMAYKYDGFYGEVDCPLSYYKLNKALLQKETWQNLFITGNSILTRVQNEPPAKYLKGCSVYNSLIANGCIIEGKVINSILFRGVKVKKGSVIKDSIIMQKGIIGENSIIENSIIDKDVVISPDTKIIAPLNYPIIIERRTEI</sequence>
<dbReference type="EMBL" id="FOIF01000019">
    <property type="protein sequence ID" value="SES91392.1"/>
    <property type="molecule type" value="Genomic_DNA"/>
</dbReference>
<dbReference type="GO" id="GO:0005978">
    <property type="term" value="P:glycogen biosynthetic process"/>
    <property type="evidence" value="ECO:0007669"/>
    <property type="project" value="UniProtKB-KW"/>
</dbReference>
<dbReference type="Proteomes" id="UP000243819">
    <property type="component" value="Unassembled WGS sequence"/>
</dbReference>
<feature type="domain" description="Glucose-1-phosphate adenylyltransferase/Bifunctional protein GlmU-like C-terminal hexapeptide" evidence="4">
    <location>
        <begin position="285"/>
        <end position="354"/>
    </location>
</feature>
<gene>
    <name evidence="5" type="ORF">SAMN03080614_101919</name>
</gene>
<evidence type="ECO:0000256" key="2">
    <source>
        <dbReference type="ARBA" id="ARBA00023056"/>
    </source>
</evidence>
<evidence type="ECO:0000313" key="6">
    <source>
        <dbReference type="Proteomes" id="UP000243819"/>
    </source>
</evidence>
<keyword evidence="5" id="KW-0808">Transferase</keyword>